<accession>A0A1I0UA32</accession>
<dbReference type="SUPFAM" id="SSF55174">
    <property type="entry name" value="Alpha-L RNA-binding motif"/>
    <property type="match status" value="1"/>
</dbReference>
<dbReference type="InterPro" id="IPR036986">
    <property type="entry name" value="S4_RNA-bd_sf"/>
</dbReference>
<dbReference type="Gene3D" id="3.10.290.10">
    <property type="entry name" value="RNA-binding S4 domain"/>
    <property type="match status" value="1"/>
</dbReference>
<protein>
    <submittedName>
        <fullName evidence="2">Ribosome-associated protein</fullName>
    </submittedName>
</protein>
<dbReference type="Proteomes" id="UP000198836">
    <property type="component" value="Unassembled WGS sequence"/>
</dbReference>
<evidence type="ECO:0000313" key="2">
    <source>
        <dbReference type="EMBL" id="SFA60076.1"/>
    </source>
</evidence>
<sequence>MIQFKLEGEFIPLIQLLKASGLVGSGGDAQTVVEDGLVKTNGEVEFRKRYKVRVGDIVIFGENKIEII</sequence>
<dbReference type="EMBL" id="FOJM01000025">
    <property type="protein sequence ID" value="SFA60076.1"/>
    <property type="molecule type" value="Genomic_DNA"/>
</dbReference>
<dbReference type="Pfam" id="PF13275">
    <property type="entry name" value="S4_2"/>
    <property type="match status" value="1"/>
</dbReference>
<reference evidence="3" key="1">
    <citation type="submission" date="2016-10" db="EMBL/GenBank/DDBJ databases">
        <authorList>
            <person name="Varghese N."/>
            <person name="Submissions S."/>
        </authorList>
    </citation>
    <scope>NUCLEOTIDE SEQUENCE [LARGE SCALE GENOMIC DNA]</scope>
    <source>
        <strain evidence="3">DSM 18130</strain>
    </source>
</reference>
<evidence type="ECO:0000313" key="3">
    <source>
        <dbReference type="Proteomes" id="UP000198836"/>
    </source>
</evidence>
<dbReference type="PROSITE" id="PS50889">
    <property type="entry name" value="S4"/>
    <property type="match status" value="1"/>
</dbReference>
<organism evidence="2 3">
    <name type="scientific">Pedobacter suwonensis</name>
    <dbReference type="NCBI Taxonomy" id="332999"/>
    <lineage>
        <taxon>Bacteria</taxon>
        <taxon>Pseudomonadati</taxon>
        <taxon>Bacteroidota</taxon>
        <taxon>Sphingobacteriia</taxon>
        <taxon>Sphingobacteriales</taxon>
        <taxon>Sphingobacteriaceae</taxon>
        <taxon>Pedobacter</taxon>
    </lineage>
</organism>
<evidence type="ECO:0000256" key="1">
    <source>
        <dbReference type="PROSITE-ProRule" id="PRU00182"/>
    </source>
</evidence>
<name>A0A1I0UA32_9SPHI</name>
<gene>
    <name evidence="2" type="ORF">SAMN04488511_1252</name>
</gene>
<keyword evidence="3" id="KW-1185">Reference proteome</keyword>
<dbReference type="OrthoDB" id="9811532at2"/>
<dbReference type="STRING" id="332999.SAMN04488511_1252"/>
<dbReference type="AlphaFoldDB" id="A0A1I0UA32"/>
<proteinExistence type="predicted"/>
<keyword evidence="1" id="KW-0694">RNA-binding</keyword>
<dbReference type="RefSeq" id="WP_090987943.1">
    <property type="nucleotide sequence ID" value="NZ_FOJM01000025.1"/>
</dbReference>
<dbReference type="CDD" id="cd00165">
    <property type="entry name" value="S4"/>
    <property type="match status" value="1"/>
</dbReference>
<dbReference type="GO" id="GO:0003723">
    <property type="term" value="F:RNA binding"/>
    <property type="evidence" value="ECO:0007669"/>
    <property type="project" value="UniProtKB-KW"/>
</dbReference>